<dbReference type="Gene3D" id="4.10.430.30">
    <property type="match status" value="1"/>
</dbReference>
<evidence type="ECO:0000256" key="3">
    <source>
        <dbReference type="ARBA" id="ARBA00022490"/>
    </source>
</evidence>
<name>A0ABM6FF21_9BURK</name>
<evidence type="ECO:0000256" key="5">
    <source>
        <dbReference type="SAM" id="MobiDB-lite"/>
    </source>
</evidence>
<sequence>MASYKELLVQREALDAAIAQARKAEIGAVIAQIHGLMAQYGLSTDDLTPRRGRPRGSKSASVAKYRNPKTGQTWSGRGRAPAWIGKQRERFLITQA</sequence>
<protein>
    <submittedName>
        <fullName evidence="7">DNA-binding protein</fullName>
    </submittedName>
</protein>
<dbReference type="Proteomes" id="UP000177515">
    <property type="component" value="Chromosome 2"/>
</dbReference>
<evidence type="ECO:0000313" key="7">
    <source>
        <dbReference type="EMBL" id="AOZ10487.1"/>
    </source>
</evidence>
<dbReference type="GO" id="GO:0003677">
    <property type="term" value="F:DNA binding"/>
    <property type="evidence" value="ECO:0007669"/>
    <property type="project" value="UniProtKB-KW"/>
</dbReference>
<dbReference type="SMART" id="SM00528">
    <property type="entry name" value="HNS"/>
    <property type="match status" value="1"/>
</dbReference>
<dbReference type="PANTHER" id="PTHR38097:SF2">
    <property type="entry name" value="DNA-BINDING PROTEIN STPA"/>
    <property type="match status" value="1"/>
</dbReference>
<organism evidence="7 8">
    <name type="scientific">Cupriavidus malaysiensis</name>
    <dbReference type="NCBI Taxonomy" id="367825"/>
    <lineage>
        <taxon>Bacteria</taxon>
        <taxon>Pseudomonadati</taxon>
        <taxon>Pseudomonadota</taxon>
        <taxon>Betaproteobacteria</taxon>
        <taxon>Burkholderiales</taxon>
        <taxon>Burkholderiaceae</taxon>
        <taxon>Cupriavidus</taxon>
    </lineage>
</organism>
<evidence type="ECO:0000256" key="4">
    <source>
        <dbReference type="ARBA" id="ARBA00023125"/>
    </source>
</evidence>
<evidence type="ECO:0000313" key="8">
    <source>
        <dbReference type="Proteomes" id="UP000177515"/>
    </source>
</evidence>
<dbReference type="Pfam" id="PF00816">
    <property type="entry name" value="Histone_HNS"/>
    <property type="match status" value="1"/>
</dbReference>
<keyword evidence="3" id="KW-0963">Cytoplasm</keyword>
<evidence type="ECO:0000259" key="6">
    <source>
        <dbReference type="SMART" id="SM00528"/>
    </source>
</evidence>
<proteinExistence type="inferred from homology"/>
<feature type="domain" description="DNA-binding protein H-NS-like C-terminal" evidence="6">
    <location>
        <begin position="55"/>
        <end position="93"/>
    </location>
</feature>
<gene>
    <name evidence="7" type="ORF">BKK80_33505</name>
</gene>
<dbReference type="EMBL" id="CP017755">
    <property type="protein sequence ID" value="AOZ10487.1"/>
    <property type="molecule type" value="Genomic_DNA"/>
</dbReference>
<dbReference type="InterPro" id="IPR027444">
    <property type="entry name" value="H-NS_C_dom"/>
</dbReference>
<evidence type="ECO:0000256" key="2">
    <source>
        <dbReference type="ARBA" id="ARBA00010610"/>
    </source>
</evidence>
<comment type="subcellular location">
    <subcellularLocation>
        <location evidence="1">Cytoplasm</location>
        <location evidence="1">Nucleoid</location>
    </subcellularLocation>
</comment>
<accession>A0ABM6FF21</accession>
<evidence type="ECO:0000256" key="1">
    <source>
        <dbReference type="ARBA" id="ARBA00004453"/>
    </source>
</evidence>
<feature type="region of interest" description="Disordered" evidence="5">
    <location>
        <begin position="44"/>
        <end position="79"/>
    </location>
</feature>
<dbReference type="PANTHER" id="PTHR38097">
    <property type="match status" value="1"/>
</dbReference>
<keyword evidence="8" id="KW-1185">Reference proteome</keyword>
<keyword evidence="4 7" id="KW-0238">DNA-binding</keyword>
<dbReference type="SUPFAM" id="SSF81273">
    <property type="entry name" value="H-NS histone-like proteins"/>
    <property type="match status" value="1"/>
</dbReference>
<dbReference type="RefSeq" id="WP_071017954.1">
    <property type="nucleotide sequence ID" value="NZ_CP017755.1"/>
</dbReference>
<comment type="similarity">
    <text evidence="2">Belongs to the histone-like protein H-NS family.</text>
</comment>
<reference evidence="7 8" key="1">
    <citation type="submission" date="2016-10" db="EMBL/GenBank/DDBJ databases">
        <title>Complete genome sequences of three Cupriavidus strains isolated from various Malaysian environments.</title>
        <authorList>
            <person name="Abdullah A.A.-A."/>
            <person name="Shafie N.A.H."/>
            <person name="Lau N.S."/>
        </authorList>
    </citation>
    <scope>NUCLEOTIDE SEQUENCE [LARGE SCALE GENOMIC DNA]</scope>
    <source>
        <strain evidence="7 8">USMAA1020</strain>
    </source>
</reference>